<keyword evidence="2" id="KW-1185">Reference proteome</keyword>
<protein>
    <submittedName>
        <fullName evidence="1">Uncharacterized protein</fullName>
    </submittedName>
</protein>
<comment type="caution">
    <text evidence="1">The sequence shown here is derived from an EMBL/GenBank/DDBJ whole genome shotgun (WGS) entry which is preliminary data.</text>
</comment>
<evidence type="ECO:0000313" key="1">
    <source>
        <dbReference type="EMBL" id="MBB4803341.1"/>
    </source>
</evidence>
<dbReference type="EMBL" id="JACHLD010000005">
    <property type="protein sequence ID" value="MBB4803341.1"/>
    <property type="molecule type" value="Genomic_DNA"/>
</dbReference>
<reference evidence="1 2" key="1">
    <citation type="submission" date="2020-08" db="EMBL/GenBank/DDBJ databases">
        <title>Functional genomics of gut bacteria from endangered species of beetles.</title>
        <authorList>
            <person name="Carlos-Shanley C."/>
        </authorList>
    </citation>
    <scope>NUCLEOTIDE SEQUENCE [LARGE SCALE GENOMIC DNA]</scope>
    <source>
        <strain evidence="1 2">S00142</strain>
    </source>
</reference>
<gene>
    <name evidence="1" type="ORF">HNP37_003416</name>
</gene>
<name>A0A7W7N9C3_9FLAO</name>
<sequence length="174" mass="20238">MAVWQYLLIVVPEDSIDDNYQCIFKNNKTKYLPKTDSFWKSFNGDIPSIIAELDQIIPNSKWDDDTFLSWKGNMKDDEDNDATIVLNDDKTSIKEFQFRIDLRKSSNITEVLQAILNLCKKHNFVLIDLKGEIFKPNLEDIFKSIKASNATNFLIDPIQFFEDLSKNNSDETRT</sequence>
<evidence type="ECO:0000313" key="2">
    <source>
        <dbReference type="Proteomes" id="UP000561681"/>
    </source>
</evidence>
<accession>A0A7W7N9C3</accession>
<dbReference type="Proteomes" id="UP000561681">
    <property type="component" value="Unassembled WGS sequence"/>
</dbReference>
<proteinExistence type="predicted"/>
<dbReference type="AlphaFoldDB" id="A0A7W7N9C3"/>
<dbReference type="RefSeq" id="WP_184164677.1">
    <property type="nucleotide sequence ID" value="NZ_JACHLD010000005.1"/>
</dbReference>
<organism evidence="1 2">
    <name type="scientific">Flavobacterium nitrogenifigens</name>
    <dbReference type="NCBI Taxonomy" id="1617283"/>
    <lineage>
        <taxon>Bacteria</taxon>
        <taxon>Pseudomonadati</taxon>
        <taxon>Bacteroidota</taxon>
        <taxon>Flavobacteriia</taxon>
        <taxon>Flavobacteriales</taxon>
        <taxon>Flavobacteriaceae</taxon>
        <taxon>Flavobacterium</taxon>
    </lineage>
</organism>